<feature type="coiled-coil region" evidence="1">
    <location>
        <begin position="250"/>
        <end position="277"/>
    </location>
</feature>
<feature type="compositionally biased region" description="Acidic residues" evidence="2">
    <location>
        <begin position="13"/>
        <end position="40"/>
    </location>
</feature>
<evidence type="ECO:0000256" key="1">
    <source>
        <dbReference type="SAM" id="Coils"/>
    </source>
</evidence>
<feature type="region of interest" description="Disordered" evidence="2">
    <location>
        <begin position="1"/>
        <end position="60"/>
    </location>
</feature>
<evidence type="ECO:0000256" key="2">
    <source>
        <dbReference type="SAM" id="MobiDB-lite"/>
    </source>
</evidence>
<accession>X6M869</accession>
<name>X6M869_RETFI</name>
<proteinExistence type="predicted"/>
<keyword evidence="1" id="KW-0175">Coiled coil</keyword>
<keyword evidence="4" id="KW-1185">Reference proteome</keyword>
<dbReference type="EMBL" id="ASPP01023883">
    <property type="protein sequence ID" value="ETO09831.1"/>
    <property type="molecule type" value="Genomic_DNA"/>
</dbReference>
<evidence type="ECO:0000313" key="3">
    <source>
        <dbReference type="EMBL" id="ETO09831.1"/>
    </source>
</evidence>
<evidence type="ECO:0000313" key="4">
    <source>
        <dbReference type="Proteomes" id="UP000023152"/>
    </source>
</evidence>
<feature type="compositionally biased region" description="Acidic residues" evidence="2">
    <location>
        <begin position="97"/>
        <end position="125"/>
    </location>
</feature>
<sequence>MGSSLKKGRQRDDDDDDGSYDVERDDVERDDVERDDVERDDIERGNVYSIESEPDDDYDVERDYYYGKRDYYGKGDYCNLKIDENYFNIERENDSDIERDDNDDNDYNVEREDDSDIESDDDYDIERDNYIKRDDDSDVERDDDNAWNAFNKLKNTVNENKDIEDASKIWEEIQKDWNTFDVLIRKCTIIIDKLECSRISSLKEKERGKKYEKLKNDFIKVKKNTLEWKSQFIKELSKIKTGIDQAHMETRSLQVNVMKLRRQIEEEEQKNGTDKEKIHRKTEQILDVITKWEIKMKKLINPISQWSDIIDEINPLKNEWKDLVGSCEKLREEVASEIEQSQQRRLHGLRTFISKWIRNIEMILRDTISAYNKKKINFKSLYDQWTIIPNEYEILQDLATFSENQSLFEEESKSMNKNVWEEKIMSEVNTLKNTATDCKVNINDIKQEYEGVELQEKLELSLPDYTNQQIFDDFLTHSNNVMKDCKDFSQNITSIWELCLIGKTVKQ</sequence>
<reference evidence="3 4" key="1">
    <citation type="journal article" date="2013" name="Curr. Biol.">
        <title>The Genome of the Foraminiferan Reticulomyxa filosa.</title>
        <authorList>
            <person name="Glockner G."/>
            <person name="Hulsmann N."/>
            <person name="Schleicher M."/>
            <person name="Noegel A.A."/>
            <person name="Eichinger L."/>
            <person name="Gallinger C."/>
            <person name="Pawlowski J."/>
            <person name="Sierra R."/>
            <person name="Euteneuer U."/>
            <person name="Pillet L."/>
            <person name="Moustafa A."/>
            <person name="Platzer M."/>
            <person name="Groth M."/>
            <person name="Szafranski K."/>
            <person name="Schliwa M."/>
        </authorList>
    </citation>
    <scope>NUCLEOTIDE SEQUENCE [LARGE SCALE GENOMIC DNA]</scope>
</reference>
<feature type="region of interest" description="Disordered" evidence="2">
    <location>
        <begin position="93"/>
        <end position="141"/>
    </location>
</feature>
<comment type="caution">
    <text evidence="3">The sequence shown here is derived from an EMBL/GenBank/DDBJ whole genome shotgun (WGS) entry which is preliminary data.</text>
</comment>
<dbReference type="Proteomes" id="UP000023152">
    <property type="component" value="Unassembled WGS sequence"/>
</dbReference>
<feature type="compositionally biased region" description="Basic and acidic residues" evidence="2">
    <location>
        <begin position="126"/>
        <end position="135"/>
    </location>
</feature>
<dbReference type="AlphaFoldDB" id="X6M869"/>
<organism evidence="3 4">
    <name type="scientific">Reticulomyxa filosa</name>
    <dbReference type="NCBI Taxonomy" id="46433"/>
    <lineage>
        <taxon>Eukaryota</taxon>
        <taxon>Sar</taxon>
        <taxon>Rhizaria</taxon>
        <taxon>Retaria</taxon>
        <taxon>Foraminifera</taxon>
        <taxon>Monothalamids</taxon>
        <taxon>Reticulomyxidae</taxon>
        <taxon>Reticulomyxa</taxon>
    </lineage>
</organism>
<protein>
    <submittedName>
        <fullName evidence="3">Uncharacterized protein</fullName>
    </submittedName>
</protein>
<gene>
    <name evidence="3" type="ORF">RFI_27545</name>
</gene>